<dbReference type="AlphaFoldDB" id="A0A372MK11"/>
<reference evidence="2" key="1">
    <citation type="submission" date="2018-08" db="EMBL/GenBank/DDBJ databases">
        <authorList>
            <person name="Grouzdev D.S."/>
            <person name="Krutkina M.S."/>
        </authorList>
    </citation>
    <scope>NUCLEOTIDE SEQUENCE [LARGE SCALE GENOMIC DNA]</scope>
    <source>
        <strain evidence="2">4-11</strain>
    </source>
</reference>
<dbReference type="Proteomes" id="UP000264002">
    <property type="component" value="Unassembled WGS sequence"/>
</dbReference>
<reference evidence="1 2" key="2">
    <citation type="submission" date="2018-09" db="EMBL/GenBank/DDBJ databases">
        <title>Genome of Sphaerochaeta halotolerans strain 4-11.</title>
        <authorList>
            <person name="Nazina T.N."/>
            <person name="Sokolova D.S."/>
        </authorList>
    </citation>
    <scope>NUCLEOTIDE SEQUENCE [LARGE SCALE GENOMIC DNA]</scope>
    <source>
        <strain evidence="1 2">4-11</strain>
    </source>
</reference>
<sequence length="194" mass="21852">MYTNGEGTRNTIHLKEGQKTVTLVVPRDSLTVFCAYPLSFLHPYGGFYHPGETTSVTLTQEQGELAKLLLDSYQFNPEAVEHINATYLAEEVGDASLLDGNALVVSLLNGEGIPPDLQYYEKLEVIVRDIPSGYWVPERISQQPFWNRWGEELTLELEGGLQRFLNREDSLCLSLYTDLKDGSYMSSLSKAPLW</sequence>
<gene>
    <name evidence="1" type="ORF">DYP60_00645</name>
</gene>
<protein>
    <submittedName>
        <fullName evidence="1">Uncharacterized protein</fullName>
    </submittedName>
</protein>
<keyword evidence="2" id="KW-1185">Reference proteome</keyword>
<name>A0A372MK11_9SPIR</name>
<organism evidence="1 2">
    <name type="scientific">Sphaerochaeta halotolerans</name>
    <dbReference type="NCBI Taxonomy" id="2293840"/>
    <lineage>
        <taxon>Bacteria</taxon>
        <taxon>Pseudomonadati</taxon>
        <taxon>Spirochaetota</taxon>
        <taxon>Spirochaetia</taxon>
        <taxon>Spirochaetales</taxon>
        <taxon>Sphaerochaetaceae</taxon>
        <taxon>Sphaerochaeta</taxon>
    </lineage>
</organism>
<proteinExistence type="predicted"/>
<dbReference type="EMBL" id="QUWK01000001">
    <property type="protein sequence ID" value="RFU96115.1"/>
    <property type="molecule type" value="Genomic_DNA"/>
</dbReference>
<accession>A0A372MK11</accession>
<evidence type="ECO:0000313" key="1">
    <source>
        <dbReference type="EMBL" id="RFU96115.1"/>
    </source>
</evidence>
<comment type="caution">
    <text evidence="1">The sequence shown here is derived from an EMBL/GenBank/DDBJ whole genome shotgun (WGS) entry which is preliminary data.</text>
</comment>
<evidence type="ECO:0000313" key="2">
    <source>
        <dbReference type="Proteomes" id="UP000264002"/>
    </source>
</evidence>